<dbReference type="EMBL" id="KN825788">
    <property type="protein sequence ID" value="KIK81499.1"/>
    <property type="molecule type" value="Genomic_DNA"/>
</dbReference>
<organism evidence="2 3">
    <name type="scientific">Paxillus rubicundulus Ve08.2h10</name>
    <dbReference type="NCBI Taxonomy" id="930991"/>
    <lineage>
        <taxon>Eukaryota</taxon>
        <taxon>Fungi</taxon>
        <taxon>Dikarya</taxon>
        <taxon>Basidiomycota</taxon>
        <taxon>Agaricomycotina</taxon>
        <taxon>Agaricomycetes</taxon>
        <taxon>Agaricomycetidae</taxon>
        <taxon>Boletales</taxon>
        <taxon>Paxilineae</taxon>
        <taxon>Paxillaceae</taxon>
        <taxon>Paxillus</taxon>
    </lineage>
</organism>
<evidence type="ECO:0000256" key="1">
    <source>
        <dbReference type="SAM" id="MobiDB-lite"/>
    </source>
</evidence>
<dbReference type="AlphaFoldDB" id="A0A0D0DIU5"/>
<dbReference type="InParanoid" id="A0A0D0DIU5"/>
<evidence type="ECO:0008006" key="4">
    <source>
        <dbReference type="Google" id="ProtNLM"/>
    </source>
</evidence>
<dbReference type="STRING" id="930991.A0A0D0DIU5"/>
<dbReference type="OrthoDB" id="3248986at2759"/>
<protein>
    <recommendedName>
        <fullName evidence="4">Transposase family Tnp2 protein</fullName>
    </recommendedName>
</protein>
<evidence type="ECO:0000313" key="2">
    <source>
        <dbReference type="EMBL" id="KIK81499.1"/>
    </source>
</evidence>
<feature type="region of interest" description="Disordered" evidence="1">
    <location>
        <begin position="73"/>
        <end position="174"/>
    </location>
</feature>
<gene>
    <name evidence="2" type="ORF">PAXRUDRAFT_27862</name>
</gene>
<name>A0A0D0DIU5_9AGAM</name>
<keyword evidence="3" id="KW-1185">Reference proteome</keyword>
<accession>A0A0D0DIU5</accession>
<dbReference type="PANTHER" id="PTHR46579">
    <property type="entry name" value="F5/8 TYPE C DOMAIN-CONTAINING PROTEIN-RELATED"/>
    <property type="match status" value="1"/>
</dbReference>
<feature type="region of interest" description="Disordered" evidence="1">
    <location>
        <begin position="31"/>
        <end position="60"/>
    </location>
</feature>
<evidence type="ECO:0000313" key="3">
    <source>
        <dbReference type="Proteomes" id="UP000054538"/>
    </source>
</evidence>
<dbReference type="PANTHER" id="PTHR46579:SF2">
    <property type="entry name" value="C2H2-TYPE DOMAIN-CONTAINING PROTEIN"/>
    <property type="match status" value="1"/>
</dbReference>
<reference evidence="2 3" key="1">
    <citation type="submission" date="2014-04" db="EMBL/GenBank/DDBJ databases">
        <authorList>
            <consortium name="DOE Joint Genome Institute"/>
            <person name="Kuo A."/>
            <person name="Kohler A."/>
            <person name="Jargeat P."/>
            <person name="Nagy L.G."/>
            <person name="Floudas D."/>
            <person name="Copeland A."/>
            <person name="Barry K.W."/>
            <person name="Cichocki N."/>
            <person name="Veneault-Fourrey C."/>
            <person name="LaButti K."/>
            <person name="Lindquist E.A."/>
            <person name="Lipzen A."/>
            <person name="Lundell T."/>
            <person name="Morin E."/>
            <person name="Murat C."/>
            <person name="Sun H."/>
            <person name="Tunlid A."/>
            <person name="Henrissat B."/>
            <person name="Grigoriev I.V."/>
            <person name="Hibbett D.S."/>
            <person name="Martin F."/>
            <person name="Nordberg H.P."/>
            <person name="Cantor M.N."/>
            <person name="Hua S.X."/>
        </authorList>
    </citation>
    <scope>NUCLEOTIDE SEQUENCE [LARGE SCALE GENOMIC DNA]</scope>
    <source>
        <strain evidence="2 3">Ve08.2h10</strain>
    </source>
</reference>
<proteinExistence type="predicted"/>
<reference evidence="3" key="2">
    <citation type="submission" date="2015-01" db="EMBL/GenBank/DDBJ databases">
        <title>Evolutionary Origins and Diversification of the Mycorrhizal Mutualists.</title>
        <authorList>
            <consortium name="DOE Joint Genome Institute"/>
            <consortium name="Mycorrhizal Genomics Consortium"/>
            <person name="Kohler A."/>
            <person name="Kuo A."/>
            <person name="Nagy L.G."/>
            <person name="Floudas D."/>
            <person name="Copeland A."/>
            <person name="Barry K.W."/>
            <person name="Cichocki N."/>
            <person name="Veneault-Fourrey C."/>
            <person name="LaButti K."/>
            <person name="Lindquist E.A."/>
            <person name="Lipzen A."/>
            <person name="Lundell T."/>
            <person name="Morin E."/>
            <person name="Murat C."/>
            <person name="Riley R."/>
            <person name="Ohm R."/>
            <person name="Sun H."/>
            <person name="Tunlid A."/>
            <person name="Henrissat B."/>
            <person name="Grigoriev I.V."/>
            <person name="Hibbett D.S."/>
            <person name="Martin F."/>
        </authorList>
    </citation>
    <scope>NUCLEOTIDE SEQUENCE [LARGE SCALE GENOMIC DNA]</scope>
    <source>
        <strain evidence="3">Ve08.2h10</strain>
    </source>
</reference>
<dbReference type="HOGENOM" id="CLU_006784_0_0_1"/>
<sequence>MSRWTNTDCCYCARCSSRPGGHTLQTYQTRRNHLKRNGPAPARAATGTRDQPLAPGIPLAPITNYAHERPFEPQARDDANSAPIAPNLPLQSRPHSVPDPPPVTVLGLPNDAHANDDRQWDEPATGFDDDDVDDSLPQAADPQIPEDMNPSVPHQPAPQLDALQDDGPFTEDEKRDYNEFKNSFISQRTPSAFREAPPVRLAYLQAVRSNIFGRLTEDATTEGLRERLNILRLADSLPATPAPATTLATAKSRLGLNVDDYIEKRPICTVCYKHYSIADIELLGSPRCTVPRCLGEVYRIKRQKSTTGEITERRLPAKIQPYCYWIPALQRMLLRPDFIAALWNPAKAHPPPQDEFSALDDVHDGLRWRQAEVGLRREFELGSPAQDIEVVPGSRQSISRDILGLQITINLDWFGITDNRPHSTGGVYASFNNLHRGVRFLQHNVILVTTIPGPKEPSLEQLNHSIEPFVVDFKRVYSGVLMDICSRPTPRRVRNALAMTTSDVPASRKLNAKAGHSHKVHTCDQCFVTLEEVNLPSGYDIQNFRLCEDFSQLGHAYQSKHATTATARKKIVDEFGVRWSVLNEIPGYCPVLCSPTDPVHNLFGIVGHFHNEILVPGHFLNKVAWRKFQDNINAIIWPSQIGRLPTNLGENHSLQKADQWRRFSAIMPVILWMSWRDENDNIRTDSPAVPPNAKTPPDIDRRLNKMFELVLFLSTATRLLTSRSISMYDVDRGQQLLQRYCRTALTMRIHLVINHHLSMHYAPFFKNFGPVYAWWLFAFERFNGLLEQLLFLPNSASAKETEVLQSLAHALGTARGTLETQVAGFQSGQEIIGSKRNKFINLRSFRQIPNLYTLTLDHAIITWPALNLGHERMIDKTPFFAEGSAKFHPFIMKDGNRYGCTSATQTDADAFAFVGLQGAWIPCQFVAHLELSTPNEKPHFCSVIRRFVAGGDMPMMPWDLYAADLGYYLSYANTFHNIEIIPSSTIASPVAIVPAYSQVIKKDVWISVSFDRSGVEPLDQSFNEGEDDTVL</sequence>
<dbReference type="Proteomes" id="UP000054538">
    <property type="component" value="Unassembled WGS sequence"/>
</dbReference>